<organism evidence="1">
    <name type="scientific">mine drainage metagenome</name>
    <dbReference type="NCBI Taxonomy" id="410659"/>
    <lineage>
        <taxon>unclassified sequences</taxon>
        <taxon>metagenomes</taxon>
        <taxon>ecological metagenomes</taxon>
    </lineage>
</organism>
<comment type="caution">
    <text evidence="1">The sequence shown here is derived from an EMBL/GenBank/DDBJ whole genome shotgun (WGS) entry which is preliminary data.</text>
</comment>
<name>A0A1J5P212_9ZZZZ</name>
<dbReference type="AlphaFoldDB" id="A0A1J5P212"/>
<gene>
    <name evidence="1" type="ORF">GALL_537920</name>
</gene>
<sequence length="148" mass="16808">MLLKLLLITILSSALMASDPKIFLHKNELKIVGNKNNVVLLLPKSDINEFKYYSVSQQTSNRYTIFVWAIKSYKTDMDDVNRIELIGRSIDFIDKQDYGGNFENSFQVALYGGIKCTNNMINIKIKEIIGITKIKGNETAILKAITIQ</sequence>
<protein>
    <submittedName>
        <fullName evidence="1">Uncharacterized protein</fullName>
    </submittedName>
</protein>
<proteinExistence type="predicted"/>
<evidence type="ECO:0000313" key="1">
    <source>
        <dbReference type="EMBL" id="OIQ64656.1"/>
    </source>
</evidence>
<dbReference type="EMBL" id="MLJW01007943">
    <property type="protein sequence ID" value="OIQ64656.1"/>
    <property type="molecule type" value="Genomic_DNA"/>
</dbReference>
<accession>A0A1J5P212</accession>
<reference evidence="1" key="1">
    <citation type="submission" date="2016-10" db="EMBL/GenBank/DDBJ databases">
        <title>Sequence of Gallionella enrichment culture.</title>
        <authorList>
            <person name="Poehlein A."/>
            <person name="Muehling M."/>
            <person name="Daniel R."/>
        </authorList>
    </citation>
    <scope>NUCLEOTIDE SEQUENCE</scope>
</reference>